<comment type="subcellular location">
    <subcellularLocation>
        <location evidence="1">Membrane</location>
        <topology evidence="1">Multi-pass membrane protein</topology>
    </subcellularLocation>
</comment>
<dbReference type="eggNOG" id="KOG3660">
    <property type="taxonomic scope" value="Eukaryota"/>
</dbReference>
<organism evidence="7 8">
    <name type="scientific">Lepisosteus oculatus</name>
    <name type="common">Spotted gar</name>
    <dbReference type="NCBI Taxonomy" id="7918"/>
    <lineage>
        <taxon>Eukaryota</taxon>
        <taxon>Metazoa</taxon>
        <taxon>Chordata</taxon>
        <taxon>Craniata</taxon>
        <taxon>Vertebrata</taxon>
        <taxon>Euteleostomi</taxon>
        <taxon>Actinopterygii</taxon>
        <taxon>Neopterygii</taxon>
        <taxon>Holostei</taxon>
        <taxon>Semionotiformes</taxon>
        <taxon>Lepisosteidae</taxon>
        <taxon>Lepisosteus</taxon>
    </lineage>
</organism>
<dbReference type="Bgee" id="ENSLOCG00000000034">
    <property type="expression patterns" value="Expressed in mesonephros and 1 other cell type or tissue"/>
</dbReference>
<evidence type="ECO:0000256" key="4">
    <source>
        <dbReference type="ARBA" id="ARBA00022989"/>
    </source>
</evidence>
<dbReference type="Proteomes" id="UP000018468">
    <property type="component" value="Unassembled WGS sequence"/>
</dbReference>
<keyword evidence="6" id="KW-0915">Sodium</keyword>
<evidence type="ECO:0000256" key="6">
    <source>
        <dbReference type="PIRSR" id="PIRSR600175-1"/>
    </source>
</evidence>
<dbReference type="Pfam" id="PF00209">
    <property type="entry name" value="SNF"/>
    <property type="match status" value="1"/>
</dbReference>
<evidence type="ECO:0000256" key="5">
    <source>
        <dbReference type="ARBA" id="ARBA00023136"/>
    </source>
</evidence>
<dbReference type="PROSITE" id="PS50267">
    <property type="entry name" value="NA_NEUROTRAN_SYMP_3"/>
    <property type="match status" value="1"/>
</dbReference>
<accession>W5LV82</accession>
<sequence>MGVGTENRGLDFTLFGQNGYSYEEEQRPLRTYIEVKGVEMRDQAVRTDERGTWSRRLEFVLASVGYAVGLGNVWRFPYLCYRSGGETSGHTCRLLVTVSDCSGDEKKSERRKRGAFHILLLDTRWILPKYFVLMRTVLEGVSTWINVMDF</sequence>
<reference evidence="7" key="3">
    <citation type="submission" date="2025-09" db="UniProtKB">
        <authorList>
            <consortium name="Ensembl"/>
        </authorList>
    </citation>
    <scope>IDENTIFICATION</scope>
</reference>
<dbReference type="SUPFAM" id="SSF161070">
    <property type="entry name" value="SNF-like"/>
    <property type="match status" value="1"/>
</dbReference>
<reference evidence="7" key="2">
    <citation type="submission" date="2025-08" db="UniProtKB">
        <authorList>
            <consortium name="Ensembl"/>
        </authorList>
    </citation>
    <scope>IDENTIFICATION</scope>
</reference>
<evidence type="ECO:0000313" key="8">
    <source>
        <dbReference type="Proteomes" id="UP000018468"/>
    </source>
</evidence>
<dbReference type="InParanoid" id="W5LV82"/>
<dbReference type="InterPro" id="IPR000175">
    <property type="entry name" value="Na/ntran_symport"/>
</dbReference>
<dbReference type="STRING" id="7918.ENSLOCP00000000039"/>
<keyword evidence="6" id="KW-0479">Metal-binding</keyword>
<dbReference type="HOGENOM" id="CLU_1739908_0_0_1"/>
<evidence type="ECO:0000256" key="1">
    <source>
        <dbReference type="ARBA" id="ARBA00004141"/>
    </source>
</evidence>
<keyword evidence="3" id="KW-0812">Transmembrane</keyword>
<dbReference type="GO" id="GO:0016020">
    <property type="term" value="C:membrane"/>
    <property type="evidence" value="ECO:0007669"/>
    <property type="project" value="UniProtKB-SubCell"/>
</dbReference>
<feature type="binding site" evidence="6">
    <location>
        <position position="68"/>
    </location>
    <ligand>
        <name>Na(+)</name>
        <dbReference type="ChEBI" id="CHEBI:29101"/>
        <label>1</label>
    </ligand>
</feature>
<name>W5LV82_LEPOC</name>
<evidence type="ECO:0000313" key="7">
    <source>
        <dbReference type="Ensembl" id="ENSLOCP00000000039.1"/>
    </source>
</evidence>
<dbReference type="InterPro" id="IPR037272">
    <property type="entry name" value="SNS_sf"/>
</dbReference>
<protein>
    <recommendedName>
        <fullName evidence="9">Transporter</fullName>
    </recommendedName>
</protein>
<evidence type="ECO:0000256" key="3">
    <source>
        <dbReference type="ARBA" id="ARBA00022692"/>
    </source>
</evidence>
<keyword evidence="8" id="KW-1185">Reference proteome</keyword>
<evidence type="ECO:0000256" key="2">
    <source>
        <dbReference type="ARBA" id="ARBA00022448"/>
    </source>
</evidence>
<feature type="binding site" evidence="6">
    <location>
        <position position="65"/>
    </location>
    <ligand>
        <name>Na(+)</name>
        <dbReference type="ChEBI" id="CHEBI:29101"/>
        <label>1</label>
    </ligand>
</feature>
<dbReference type="PANTHER" id="PTHR11616">
    <property type="entry name" value="SODIUM/CHLORIDE DEPENDENT TRANSPORTER"/>
    <property type="match status" value="1"/>
</dbReference>
<dbReference type="AlphaFoldDB" id="W5LV82"/>
<dbReference type="GO" id="GO:0046872">
    <property type="term" value="F:metal ion binding"/>
    <property type="evidence" value="ECO:0007669"/>
    <property type="project" value="UniProtKB-KW"/>
</dbReference>
<dbReference type="Ensembl" id="ENSLOCT00000000039.1">
    <property type="protein sequence ID" value="ENSLOCP00000000039.1"/>
    <property type="gene ID" value="ENSLOCG00000000034.1"/>
</dbReference>
<feature type="binding site" evidence="6">
    <location>
        <position position="67"/>
    </location>
    <ligand>
        <name>Na(+)</name>
        <dbReference type="ChEBI" id="CHEBI:29101"/>
        <label>1</label>
    </ligand>
</feature>
<evidence type="ECO:0008006" key="9">
    <source>
        <dbReference type="Google" id="ProtNLM"/>
    </source>
</evidence>
<keyword evidence="5" id="KW-0472">Membrane</keyword>
<reference evidence="8" key="1">
    <citation type="submission" date="2011-12" db="EMBL/GenBank/DDBJ databases">
        <title>The Draft Genome of Lepisosteus oculatus.</title>
        <authorList>
            <consortium name="The Broad Institute Genome Assembly &amp; Analysis Group"/>
            <consortium name="Computational R&amp;D Group"/>
            <consortium name="and Sequencing Platform"/>
            <person name="Di Palma F."/>
            <person name="Alfoldi J."/>
            <person name="Johnson J."/>
            <person name="Berlin A."/>
            <person name="Gnerre S."/>
            <person name="Jaffe D."/>
            <person name="MacCallum I."/>
            <person name="Young S."/>
            <person name="Walker B.J."/>
            <person name="Lander E.S."/>
            <person name="Lindblad-Toh K."/>
        </authorList>
    </citation>
    <scope>NUCLEOTIDE SEQUENCE [LARGE SCALE GENOMIC DNA]</scope>
</reference>
<keyword evidence="4" id="KW-1133">Transmembrane helix</keyword>
<proteinExistence type="predicted"/>
<dbReference type="PANTHER" id="PTHR11616:SF303">
    <property type="entry name" value="SODIUM- AND CHLORIDE-DEPENDENT GABA TRANSPORTER INE"/>
    <property type="match status" value="1"/>
</dbReference>
<feature type="binding site" evidence="6">
    <location>
        <position position="72"/>
    </location>
    <ligand>
        <name>Na(+)</name>
        <dbReference type="ChEBI" id="CHEBI:29101"/>
        <label>1</label>
    </ligand>
</feature>
<keyword evidence="2" id="KW-0813">Transport</keyword>